<dbReference type="Proteomes" id="UP001159363">
    <property type="component" value="Chromosome 16"/>
</dbReference>
<keyword evidence="5" id="KW-1185">Reference proteome</keyword>
<comment type="caution">
    <text evidence="4">The sequence shown here is derived from an EMBL/GenBank/DDBJ whole genome shotgun (WGS) entry which is preliminary data.</text>
</comment>
<dbReference type="InterPro" id="IPR027806">
    <property type="entry name" value="HARBI1_dom"/>
</dbReference>
<accession>A0ABQ9FZ61</accession>
<keyword evidence="2" id="KW-0479">Metal-binding</keyword>
<evidence type="ECO:0000256" key="1">
    <source>
        <dbReference type="ARBA" id="ARBA00001968"/>
    </source>
</evidence>
<evidence type="ECO:0000259" key="3">
    <source>
        <dbReference type="Pfam" id="PF13359"/>
    </source>
</evidence>
<feature type="non-terminal residue" evidence="4">
    <location>
        <position position="202"/>
    </location>
</feature>
<protein>
    <recommendedName>
        <fullName evidence="3">DDE Tnp4 domain-containing protein</fullName>
    </recommendedName>
</protein>
<reference evidence="4 5" key="1">
    <citation type="submission" date="2023-02" db="EMBL/GenBank/DDBJ databases">
        <title>LHISI_Scaffold_Assembly.</title>
        <authorList>
            <person name="Stuart O.P."/>
            <person name="Cleave R."/>
            <person name="Magrath M.J.L."/>
            <person name="Mikheyev A.S."/>
        </authorList>
    </citation>
    <scope>NUCLEOTIDE SEQUENCE [LARGE SCALE GENOMIC DNA]</scope>
    <source>
        <strain evidence="4">Daus_M_001</strain>
        <tissue evidence="4">Leg muscle</tissue>
    </source>
</reference>
<dbReference type="EMBL" id="JARBHB010000017">
    <property type="protein sequence ID" value="KAJ8865552.1"/>
    <property type="molecule type" value="Genomic_DNA"/>
</dbReference>
<feature type="domain" description="DDE Tnp4" evidence="3">
    <location>
        <begin position="95"/>
        <end position="146"/>
    </location>
</feature>
<evidence type="ECO:0000313" key="5">
    <source>
        <dbReference type="Proteomes" id="UP001159363"/>
    </source>
</evidence>
<evidence type="ECO:0000256" key="2">
    <source>
        <dbReference type="ARBA" id="ARBA00022723"/>
    </source>
</evidence>
<gene>
    <name evidence="4" type="ORF">PR048_033072</name>
</gene>
<dbReference type="Pfam" id="PF13359">
    <property type="entry name" value="DDE_Tnp_4"/>
    <property type="match status" value="1"/>
</dbReference>
<sequence>MSSPAYRRDVAEYRWPGALREAHPNCQTNFGRLFIFQLLTLPFYRIVRRSTVWDRIITNTLNIPQCKPLHGTTRPQIPFAFVADEAFGRFLLHIKRIFNYRLSRARRYIECTFGILSNKLLIFHILLNVDLDLFTNIVKACCVLHNYVRSRDDTLSIEGLEEANDAAMDDNVNCWLHVNHIRNIWVEYFVSNVGMVPWKNYR</sequence>
<evidence type="ECO:0000313" key="4">
    <source>
        <dbReference type="EMBL" id="KAJ8865552.1"/>
    </source>
</evidence>
<organism evidence="4 5">
    <name type="scientific">Dryococelus australis</name>
    <dbReference type="NCBI Taxonomy" id="614101"/>
    <lineage>
        <taxon>Eukaryota</taxon>
        <taxon>Metazoa</taxon>
        <taxon>Ecdysozoa</taxon>
        <taxon>Arthropoda</taxon>
        <taxon>Hexapoda</taxon>
        <taxon>Insecta</taxon>
        <taxon>Pterygota</taxon>
        <taxon>Neoptera</taxon>
        <taxon>Polyneoptera</taxon>
        <taxon>Phasmatodea</taxon>
        <taxon>Verophasmatodea</taxon>
        <taxon>Anareolatae</taxon>
        <taxon>Phasmatidae</taxon>
        <taxon>Eurycanthinae</taxon>
        <taxon>Dryococelus</taxon>
    </lineage>
</organism>
<comment type="cofactor">
    <cofactor evidence="1">
        <name>a divalent metal cation</name>
        <dbReference type="ChEBI" id="CHEBI:60240"/>
    </cofactor>
</comment>
<proteinExistence type="predicted"/>
<name>A0ABQ9FZ61_9NEOP</name>